<dbReference type="Proteomes" id="UP000584642">
    <property type="component" value="Unassembled WGS sequence"/>
</dbReference>
<evidence type="ECO:0000313" key="4">
    <source>
        <dbReference type="Proteomes" id="UP000584642"/>
    </source>
</evidence>
<feature type="domain" description="Glycosyltransferase subfamily 4-like N-terminal" evidence="2">
    <location>
        <begin position="50"/>
        <end position="203"/>
    </location>
</feature>
<dbReference type="InterPro" id="IPR050194">
    <property type="entry name" value="Glycosyltransferase_grp1"/>
</dbReference>
<evidence type="ECO:0000259" key="1">
    <source>
        <dbReference type="Pfam" id="PF00534"/>
    </source>
</evidence>
<dbReference type="CDD" id="cd03819">
    <property type="entry name" value="GT4_WavL-like"/>
    <property type="match status" value="1"/>
</dbReference>
<dbReference type="Pfam" id="PF00534">
    <property type="entry name" value="Glycos_transf_1"/>
    <property type="match status" value="1"/>
</dbReference>
<dbReference type="InterPro" id="IPR028098">
    <property type="entry name" value="Glyco_trans_4-like_N"/>
</dbReference>
<dbReference type="InterPro" id="IPR001296">
    <property type="entry name" value="Glyco_trans_1"/>
</dbReference>
<dbReference type="PANTHER" id="PTHR45947:SF3">
    <property type="entry name" value="SULFOQUINOVOSYL TRANSFERASE SQD2"/>
    <property type="match status" value="1"/>
</dbReference>
<evidence type="ECO:0000259" key="2">
    <source>
        <dbReference type="Pfam" id="PF13439"/>
    </source>
</evidence>
<comment type="caution">
    <text evidence="3">The sequence shown here is derived from an EMBL/GenBank/DDBJ whole genome shotgun (WGS) entry which is preliminary data.</text>
</comment>
<dbReference type="Pfam" id="PF13439">
    <property type="entry name" value="Glyco_transf_4"/>
    <property type="match status" value="1"/>
</dbReference>
<proteinExistence type="predicted"/>
<dbReference type="SUPFAM" id="SSF53756">
    <property type="entry name" value="UDP-Glycosyltransferase/glycogen phosphorylase"/>
    <property type="match status" value="1"/>
</dbReference>
<gene>
    <name evidence="3" type="ORF">HND93_10595</name>
</gene>
<name>A0ABX2T769_9PROT</name>
<protein>
    <submittedName>
        <fullName evidence="3">Glycosyltransferase family 4 protein</fullName>
    </submittedName>
</protein>
<accession>A0ABX2T769</accession>
<reference evidence="3 4" key="1">
    <citation type="submission" date="2020-05" db="EMBL/GenBank/DDBJ databases">
        <title>Azospirillum oleiclasticum sp. nov, a nitrogen-fixing and heavy crude oil-emulsifying bacterium isolated from the crude oil of Yumen Oilfield.</title>
        <authorList>
            <person name="Wu D."/>
            <person name="Cai M."/>
            <person name="Zhang X."/>
        </authorList>
    </citation>
    <scope>NUCLEOTIDE SEQUENCE [LARGE SCALE GENOMIC DNA]</scope>
    <source>
        <strain evidence="3 4">ROY-1-1-2</strain>
    </source>
</reference>
<evidence type="ECO:0000313" key="3">
    <source>
        <dbReference type="EMBL" id="NYZ20162.1"/>
    </source>
</evidence>
<sequence>MESGLFPNFGHLGTGHLNTGEHARNTGGPDWRGSARPPVVLQVLPELVTGGAERGCIDVALALAAAGAVPLVASQGGPMARELDRAGITHLTLPLKSKNPWRMHRNAKALERIIRERGVDIVHARSRAPAWSGWLAARATGARFMTTFHAPYNFSNPLKRHYNSVMARGERVIAISDFIRDHILSSYDTDPARIRVIHRGIDSAVFAPDRVSPARIATLANRWRLDDGRPVVLLPGRLTRWKGQSVMIEALARLGRRDLLCLLVGSDQGRTGYREELERMITTRGLGGVVRITDHCDDMAAAYLLSTVVVSASREPEAFGRVIAEAQAMGRPVIVTSTGAYRETVLEGETAWVVPPDDPTSLAAAVEQALNLTEERRAGMGDRAIDFVNGRFTRERMCADTLGVYEELLTPGIR</sequence>
<dbReference type="Gene3D" id="3.40.50.2000">
    <property type="entry name" value="Glycogen Phosphorylase B"/>
    <property type="match status" value="2"/>
</dbReference>
<dbReference type="EMBL" id="JABFDB010000006">
    <property type="protein sequence ID" value="NYZ20162.1"/>
    <property type="molecule type" value="Genomic_DNA"/>
</dbReference>
<keyword evidence="4" id="KW-1185">Reference proteome</keyword>
<feature type="domain" description="Glycosyl transferase family 1" evidence="1">
    <location>
        <begin position="221"/>
        <end position="382"/>
    </location>
</feature>
<organism evidence="3 4">
    <name type="scientific">Azospirillum oleiclasticum</name>
    <dbReference type="NCBI Taxonomy" id="2735135"/>
    <lineage>
        <taxon>Bacteria</taxon>
        <taxon>Pseudomonadati</taxon>
        <taxon>Pseudomonadota</taxon>
        <taxon>Alphaproteobacteria</taxon>
        <taxon>Rhodospirillales</taxon>
        <taxon>Azospirillaceae</taxon>
        <taxon>Azospirillum</taxon>
    </lineage>
</organism>
<dbReference type="PANTHER" id="PTHR45947">
    <property type="entry name" value="SULFOQUINOVOSYL TRANSFERASE SQD2"/>
    <property type="match status" value="1"/>
</dbReference>